<evidence type="ECO:0000256" key="10">
    <source>
        <dbReference type="ARBA" id="ARBA00022837"/>
    </source>
</evidence>
<dbReference type="FunFam" id="1.10.520.10:FF:000008">
    <property type="entry name" value="Peroxidase"/>
    <property type="match status" value="1"/>
</dbReference>
<keyword evidence="11" id="KW-0560">Oxidoreductase</keyword>
<dbReference type="FunCoup" id="A0A200QL54">
    <property type="interactions" value="76"/>
</dbReference>
<reference evidence="23 24" key="1">
    <citation type="journal article" date="2017" name="Mol. Plant">
        <title>The Genome of Medicinal Plant Macleaya cordata Provides New Insights into Benzylisoquinoline Alkaloids Metabolism.</title>
        <authorList>
            <person name="Liu X."/>
            <person name="Liu Y."/>
            <person name="Huang P."/>
            <person name="Ma Y."/>
            <person name="Qing Z."/>
            <person name="Tang Q."/>
            <person name="Cao H."/>
            <person name="Cheng P."/>
            <person name="Zheng Y."/>
            <person name="Yuan Z."/>
            <person name="Zhou Y."/>
            <person name="Liu J."/>
            <person name="Tang Z."/>
            <person name="Zhuo Y."/>
            <person name="Zhang Y."/>
            <person name="Yu L."/>
            <person name="Huang J."/>
            <person name="Yang P."/>
            <person name="Peng Q."/>
            <person name="Zhang J."/>
            <person name="Jiang W."/>
            <person name="Zhang Z."/>
            <person name="Lin K."/>
            <person name="Ro D.K."/>
            <person name="Chen X."/>
            <person name="Xiong X."/>
            <person name="Shang Y."/>
            <person name="Huang S."/>
            <person name="Zeng J."/>
        </authorList>
    </citation>
    <scope>NUCLEOTIDE SEQUENCE [LARGE SCALE GENOMIC DNA]</scope>
    <source>
        <strain evidence="24">cv. BLH2017</strain>
        <tissue evidence="23">Root</tissue>
    </source>
</reference>
<dbReference type="PRINTS" id="PR00458">
    <property type="entry name" value="PEROXIDASE"/>
</dbReference>
<dbReference type="GO" id="GO:0042744">
    <property type="term" value="P:hydrogen peroxide catabolic process"/>
    <property type="evidence" value="ECO:0007669"/>
    <property type="project" value="UniProtKB-KW"/>
</dbReference>
<dbReference type="SUPFAM" id="SSF48113">
    <property type="entry name" value="Heme-dependent peroxidases"/>
    <property type="match status" value="2"/>
</dbReference>
<dbReference type="GO" id="GO:0006979">
    <property type="term" value="P:response to oxidative stress"/>
    <property type="evidence" value="ECO:0007669"/>
    <property type="project" value="InterPro"/>
</dbReference>
<feature type="binding site" evidence="17">
    <location>
        <position position="163"/>
    </location>
    <ligand>
        <name>substrate</name>
    </ligand>
</feature>
<evidence type="ECO:0000256" key="2">
    <source>
        <dbReference type="ARBA" id="ARBA00002322"/>
    </source>
</evidence>
<dbReference type="GO" id="GO:0046872">
    <property type="term" value="F:metal ion binding"/>
    <property type="evidence" value="ECO:0007669"/>
    <property type="project" value="UniProtKB-KW"/>
</dbReference>
<dbReference type="EC" id="1.11.1.7" evidence="4"/>
<dbReference type="AlphaFoldDB" id="A0A200QL54"/>
<dbReference type="OrthoDB" id="2113341at2759"/>
<keyword evidence="8 18" id="KW-0479">Metal-binding</keyword>
<comment type="similarity">
    <text evidence="3">Belongs to the peroxidase family. Ascorbate peroxidase subfamily.</text>
</comment>
<feature type="active site" description="Proton acceptor" evidence="16">
    <location>
        <position position="67"/>
    </location>
</feature>
<dbReference type="InterPro" id="IPR033905">
    <property type="entry name" value="Secretory_peroxidase"/>
</dbReference>
<dbReference type="InterPro" id="IPR002016">
    <property type="entry name" value="Haem_peroxidase"/>
</dbReference>
<feature type="binding site" evidence="18">
    <location>
        <position position="73"/>
    </location>
    <ligand>
        <name>Ca(2+)</name>
        <dbReference type="ChEBI" id="CHEBI:29108"/>
        <label>1</label>
    </ligand>
</feature>
<feature type="binding site" evidence="18">
    <location>
        <position position="194"/>
    </location>
    <ligand>
        <name>Ca(2+)</name>
        <dbReference type="ChEBI" id="CHEBI:29108"/>
        <label>2</label>
    </ligand>
</feature>
<keyword evidence="10 18" id="KW-0106">Calcium</keyword>
<keyword evidence="6 23" id="KW-0575">Peroxidase</keyword>
<feature type="signal peptide" evidence="21">
    <location>
        <begin position="1"/>
        <end position="24"/>
    </location>
</feature>
<evidence type="ECO:0000256" key="12">
    <source>
        <dbReference type="ARBA" id="ARBA00023004"/>
    </source>
</evidence>
<feature type="domain" description="Plant heme peroxidase family profile" evidence="22">
    <location>
        <begin position="26"/>
        <end position="354"/>
    </location>
</feature>
<protein>
    <recommendedName>
        <fullName evidence="4">peroxidase</fullName>
        <ecNumber evidence="4">1.11.1.7</ecNumber>
    </recommendedName>
</protein>
<feature type="binding site" evidence="18">
    <location>
        <position position="244"/>
    </location>
    <ligand>
        <name>Ca(2+)</name>
        <dbReference type="ChEBI" id="CHEBI:29108"/>
        <label>2</label>
    </ligand>
</feature>
<dbReference type="FunFam" id="1.10.520.10:FF:000001">
    <property type="entry name" value="Peroxidase"/>
    <property type="match status" value="1"/>
</dbReference>
<evidence type="ECO:0000259" key="22">
    <source>
        <dbReference type="PROSITE" id="PS50873"/>
    </source>
</evidence>
<evidence type="ECO:0000256" key="1">
    <source>
        <dbReference type="ARBA" id="ARBA00000189"/>
    </source>
</evidence>
<dbReference type="GO" id="GO:0020037">
    <property type="term" value="F:heme binding"/>
    <property type="evidence" value="ECO:0007669"/>
    <property type="project" value="InterPro"/>
</dbReference>
<feature type="binding site" description="axial binding residue" evidence="18">
    <location>
        <position position="193"/>
    </location>
    <ligand>
        <name>heme b</name>
        <dbReference type="ChEBI" id="CHEBI:60344"/>
    </ligand>
    <ligandPart>
        <name>Fe</name>
        <dbReference type="ChEBI" id="CHEBI:18248"/>
    </ligandPart>
</feature>
<comment type="caution">
    <text evidence="23">The sequence shown here is derived from an EMBL/GenBank/DDBJ whole genome shotgun (WGS) entry which is preliminary data.</text>
</comment>
<evidence type="ECO:0000313" key="24">
    <source>
        <dbReference type="Proteomes" id="UP000195402"/>
    </source>
</evidence>
<evidence type="ECO:0000256" key="14">
    <source>
        <dbReference type="ARBA" id="ARBA00023180"/>
    </source>
</evidence>
<dbReference type="InParanoid" id="A0A200QL54"/>
<evidence type="ECO:0000256" key="8">
    <source>
        <dbReference type="ARBA" id="ARBA00022723"/>
    </source>
</evidence>
<organism evidence="23 24">
    <name type="scientific">Macleaya cordata</name>
    <name type="common">Five-seeded plume-poppy</name>
    <name type="synonym">Bocconia cordata</name>
    <dbReference type="NCBI Taxonomy" id="56857"/>
    <lineage>
        <taxon>Eukaryota</taxon>
        <taxon>Viridiplantae</taxon>
        <taxon>Streptophyta</taxon>
        <taxon>Embryophyta</taxon>
        <taxon>Tracheophyta</taxon>
        <taxon>Spermatophyta</taxon>
        <taxon>Magnoliopsida</taxon>
        <taxon>Ranunculales</taxon>
        <taxon>Papaveraceae</taxon>
        <taxon>Papaveroideae</taxon>
        <taxon>Macleaya</taxon>
    </lineage>
</organism>
<dbReference type="STRING" id="56857.A0A200QL54"/>
<keyword evidence="13 20" id="KW-1015">Disulfide bond</keyword>
<dbReference type="Gene3D" id="1.10.520.10">
    <property type="match status" value="2"/>
</dbReference>
<keyword evidence="5" id="KW-0964">Secreted</keyword>
<feature type="disulfide bond" evidence="20">
    <location>
        <begin position="36"/>
        <end position="115"/>
    </location>
</feature>
<gene>
    <name evidence="23" type="ORF">BVC80_1741g157</name>
</gene>
<evidence type="ECO:0000256" key="11">
    <source>
        <dbReference type="ARBA" id="ARBA00023002"/>
    </source>
</evidence>
<feature type="binding site" evidence="18">
    <location>
        <position position="75"/>
    </location>
    <ligand>
        <name>Ca(2+)</name>
        <dbReference type="ChEBI" id="CHEBI:29108"/>
        <label>1</label>
    </ligand>
</feature>
<proteinExistence type="inferred from homology"/>
<dbReference type="CDD" id="cd00693">
    <property type="entry name" value="secretory_peroxidase"/>
    <property type="match status" value="2"/>
</dbReference>
<feature type="binding site" evidence="18">
    <location>
        <position position="89"/>
    </location>
    <ligand>
        <name>Ca(2+)</name>
        <dbReference type="ChEBI" id="CHEBI:29108"/>
        <label>1</label>
    </ligand>
</feature>
<dbReference type="EMBL" id="MVGT01001732">
    <property type="protein sequence ID" value="OVA11152.1"/>
    <property type="molecule type" value="Genomic_DNA"/>
</dbReference>
<keyword evidence="9 21" id="KW-0732">Signal</keyword>
<feature type="binding site" evidence="18">
    <location>
        <position position="71"/>
    </location>
    <ligand>
        <name>Ca(2+)</name>
        <dbReference type="ChEBI" id="CHEBI:29108"/>
        <label>1</label>
    </ligand>
</feature>
<name>A0A200QL54_MACCD</name>
<keyword evidence="14" id="KW-0325">Glycoprotein</keyword>
<evidence type="ECO:0000256" key="7">
    <source>
        <dbReference type="ARBA" id="ARBA00022617"/>
    </source>
</evidence>
<dbReference type="InterPro" id="IPR019793">
    <property type="entry name" value="Peroxidases_heam-ligand_BS"/>
</dbReference>
<keyword evidence="12 18" id="KW-0408">Iron</keyword>
<keyword evidence="15" id="KW-0376">Hydrogen peroxide</keyword>
<dbReference type="PANTHER" id="PTHR31235">
    <property type="entry name" value="PEROXIDASE 25-RELATED"/>
    <property type="match status" value="1"/>
</dbReference>
<evidence type="ECO:0000256" key="20">
    <source>
        <dbReference type="PIRSR" id="PIRSR600823-5"/>
    </source>
</evidence>
<feature type="chain" id="PRO_5012916526" description="peroxidase" evidence="21">
    <location>
        <begin position="25"/>
        <end position="593"/>
    </location>
</feature>
<accession>A0A200QL54</accession>
<dbReference type="PRINTS" id="PR00461">
    <property type="entry name" value="PLPEROXIDASE"/>
</dbReference>
<comment type="cofactor">
    <cofactor evidence="18">
        <name>heme b</name>
        <dbReference type="ChEBI" id="CHEBI:60344"/>
    </cofactor>
    <text evidence="18">Binds 1 heme b (iron(II)-protoporphyrin IX) group per subunit.</text>
</comment>
<dbReference type="InterPro" id="IPR010255">
    <property type="entry name" value="Haem_peroxidase_sf"/>
</dbReference>
<sequence>MATSLRFLSVLFLVSLFALDTIEAKGLKLGFYQKTCPNAEFIIHKTTAAYVSRTPTLAAGLLRMNFHDCFVKGCDGSVLLNSTSNNQAEKAAIPNLTLKGFNVIDAAKAAVEKECPGVVSCADILALSARDAVAMIKGPYWKVPTGRRDGRVSTMANAFANLPPPFANITALKASFASKGLSAKDLAVLSGGHTIGVSLCLAFSNRLYNFTGKGDSDPTLDREYIPRLKSKCKPGDARTTAEMDPGSFKTFDSSYYSLVGKRRGLFQSDAALLDDPMTKDYVRLQATTKGSTFFQDFAESMEKMGAIEFIIHKTTAAYVSRTPTLAAGLLRMHFHDCFVKGCDGSVLLNSTSNNQAEKAAIPNLTLKGFNVIDAAKAAVEKECPGVVSCADVLALAARDAVATIRGPYWKVPTGRRDGRVSTVPNAFANLPPPFANITALKASFASKGLTVKDLAILSGAHTIGVSVCQAFSNRLYNFTGKGDSDPTLDRQYIPRLKSKCKPGDVRTTAEMDPGSFKTFDSSYYSLVGKRRGLFQSDAALLDDPVTKDYVRLQATTKGSTFFPDFAQSMEKMGAIEVLTGKDGEISKHCAFVN</sequence>
<evidence type="ECO:0000256" key="9">
    <source>
        <dbReference type="ARBA" id="ARBA00022729"/>
    </source>
</evidence>
<evidence type="ECO:0000256" key="15">
    <source>
        <dbReference type="ARBA" id="ARBA00023324"/>
    </source>
</evidence>
<comment type="function">
    <text evidence="2">Removal of H(2)O(2), oxidation of toxic reductants, biosynthesis and degradation of lignin, suberization, auxin catabolism, response to environmental stresses such as wounding, pathogen attack and oxidative stress. These functions might be dependent on each isozyme/isoform in each plant tissue.</text>
</comment>
<feature type="disulfide bond" evidence="20">
    <location>
        <begin position="69"/>
        <end position="74"/>
    </location>
</feature>
<dbReference type="GO" id="GO:0140825">
    <property type="term" value="F:lactoperoxidase activity"/>
    <property type="evidence" value="ECO:0007669"/>
    <property type="project" value="UniProtKB-EC"/>
</dbReference>
<evidence type="ECO:0000256" key="6">
    <source>
        <dbReference type="ARBA" id="ARBA00022559"/>
    </source>
</evidence>
<comment type="catalytic activity">
    <reaction evidence="1">
        <text>2 a phenolic donor + H2O2 = 2 a phenolic radical donor + 2 H2O</text>
        <dbReference type="Rhea" id="RHEA:56136"/>
        <dbReference type="ChEBI" id="CHEBI:15377"/>
        <dbReference type="ChEBI" id="CHEBI:16240"/>
        <dbReference type="ChEBI" id="CHEBI:139520"/>
        <dbReference type="ChEBI" id="CHEBI:139521"/>
        <dbReference type="EC" id="1.11.1.7"/>
    </reaction>
</comment>
<dbReference type="Gene3D" id="1.10.420.10">
    <property type="entry name" value="Peroxidase, domain 2"/>
    <property type="match status" value="2"/>
</dbReference>
<comment type="cofactor">
    <cofactor evidence="18">
        <name>Ca(2+)</name>
        <dbReference type="ChEBI" id="CHEBI:29108"/>
    </cofactor>
    <text evidence="18">Binds 2 calcium ions per subunit.</text>
</comment>
<feature type="binding site" evidence="18">
    <location>
        <position position="77"/>
    </location>
    <ligand>
        <name>Ca(2+)</name>
        <dbReference type="ChEBI" id="CHEBI:29108"/>
        <label>1</label>
    </ligand>
</feature>
<dbReference type="Proteomes" id="UP000195402">
    <property type="component" value="Unassembled WGS sequence"/>
</dbReference>
<feature type="disulfide bond" evidence="20">
    <location>
        <begin position="200"/>
        <end position="232"/>
    </location>
</feature>
<evidence type="ECO:0000256" key="18">
    <source>
        <dbReference type="PIRSR" id="PIRSR600823-3"/>
    </source>
</evidence>
<dbReference type="PROSITE" id="PS00436">
    <property type="entry name" value="PEROXIDASE_2"/>
    <property type="match status" value="2"/>
</dbReference>
<evidence type="ECO:0000256" key="21">
    <source>
        <dbReference type="SAM" id="SignalP"/>
    </source>
</evidence>
<dbReference type="InterPro" id="IPR000823">
    <property type="entry name" value="Peroxidase_pln"/>
</dbReference>
<dbReference type="InterPro" id="IPR019794">
    <property type="entry name" value="Peroxidases_AS"/>
</dbReference>
<dbReference type="Pfam" id="PF00141">
    <property type="entry name" value="peroxidase"/>
    <property type="match status" value="2"/>
</dbReference>
<keyword evidence="7" id="KW-0349">Heme</keyword>
<feature type="binding site" evidence="18">
    <location>
        <position position="252"/>
    </location>
    <ligand>
        <name>Ca(2+)</name>
        <dbReference type="ChEBI" id="CHEBI:29108"/>
        <label>2</label>
    </ligand>
</feature>
<dbReference type="PROSITE" id="PS00435">
    <property type="entry name" value="PEROXIDASE_1"/>
    <property type="match status" value="2"/>
</dbReference>
<evidence type="ECO:0000256" key="19">
    <source>
        <dbReference type="PIRSR" id="PIRSR600823-4"/>
    </source>
</evidence>
<feature type="binding site" evidence="18">
    <location>
        <position position="68"/>
    </location>
    <ligand>
        <name>Ca(2+)</name>
        <dbReference type="ChEBI" id="CHEBI:29108"/>
        <label>1</label>
    </ligand>
</feature>
<dbReference type="PROSITE" id="PS50873">
    <property type="entry name" value="PEROXIDASE_4"/>
    <property type="match status" value="2"/>
</dbReference>
<feature type="domain" description="Plant heme peroxidase family profile" evidence="22">
    <location>
        <begin position="350"/>
        <end position="593"/>
    </location>
</feature>
<evidence type="ECO:0000256" key="5">
    <source>
        <dbReference type="ARBA" id="ARBA00022525"/>
    </source>
</evidence>
<evidence type="ECO:0000256" key="3">
    <source>
        <dbReference type="ARBA" id="ARBA00006873"/>
    </source>
</evidence>
<evidence type="ECO:0000313" key="23">
    <source>
        <dbReference type="EMBL" id="OVA11152.1"/>
    </source>
</evidence>
<evidence type="ECO:0000256" key="17">
    <source>
        <dbReference type="PIRSR" id="PIRSR600823-2"/>
    </source>
</evidence>
<evidence type="ECO:0000256" key="4">
    <source>
        <dbReference type="ARBA" id="ARBA00012313"/>
    </source>
</evidence>
<evidence type="ECO:0000256" key="16">
    <source>
        <dbReference type="PIRSR" id="PIRSR600823-1"/>
    </source>
</evidence>
<keyword evidence="24" id="KW-1185">Reference proteome</keyword>
<dbReference type="OMA" id="HKTTAAY"/>
<dbReference type="FunFam" id="1.10.420.10:FF:000008">
    <property type="entry name" value="Peroxidase"/>
    <property type="match status" value="2"/>
</dbReference>
<evidence type="ECO:0000256" key="13">
    <source>
        <dbReference type="ARBA" id="ARBA00023157"/>
    </source>
</evidence>
<feature type="site" description="Transition state stabilizer" evidence="19">
    <location>
        <position position="63"/>
    </location>
</feature>